<reference evidence="4" key="1">
    <citation type="journal article" date="2019" name="Int. J. Syst. Evol. Microbiol.">
        <title>The Global Catalogue of Microorganisms (GCM) 10K type strain sequencing project: providing services to taxonomists for standard genome sequencing and annotation.</title>
        <authorList>
            <consortium name="The Broad Institute Genomics Platform"/>
            <consortium name="The Broad Institute Genome Sequencing Center for Infectious Disease"/>
            <person name="Wu L."/>
            <person name="Ma J."/>
        </authorList>
    </citation>
    <scope>NUCLEOTIDE SEQUENCE [LARGE SCALE GENOMIC DNA]</scope>
    <source>
        <strain evidence="4">CGMCC 1.12471</strain>
    </source>
</reference>
<dbReference type="Proteomes" id="UP001597347">
    <property type="component" value="Unassembled WGS sequence"/>
</dbReference>
<feature type="transmembrane region" description="Helical" evidence="1">
    <location>
        <begin position="189"/>
        <end position="209"/>
    </location>
</feature>
<organism evidence="3 4">
    <name type="scientific">Amnibacterium endophyticum</name>
    <dbReference type="NCBI Taxonomy" id="2109337"/>
    <lineage>
        <taxon>Bacteria</taxon>
        <taxon>Bacillati</taxon>
        <taxon>Actinomycetota</taxon>
        <taxon>Actinomycetes</taxon>
        <taxon>Micrococcales</taxon>
        <taxon>Microbacteriaceae</taxon>
        <taxon>Amnibacterium</taxon>
    </lineage>
</organism>
<feature type="transmembrane region" description="Helical" evidence="1">
    <location>
        <begin position="156"/>
        <end position="177"/>
    </location>
</feature>
<feature type="domain" description="DUF418" evidence="2">
    <location>
        <begin position="185"/>
        <end position="323"/>
    </location>
</feature>
<dbReference type="InterPro" id="IPR007349">
    <property type="entry name" value="DUF418"/>
</dbReference>
<dbReference type="RefSeq" id="WP_377932053.1">
    <property type="nucleotide sequence ID" value="NZ_JBHUEA010000003.1"/>
</dbReference>
<feature type="transmembrane region" description="Helical" evidence="1">
    <location>
        <begin position="93"/>
        <end position="111"/>
    </location>
</feature>
<proteinExistence type="predicted"/>
<feature type="transmembrane region" description="Helical" evidence="1">
    <location>
        <begin position="7"/>
        <end position="26"/>
    </location>
</feature>
<accession>A0ABW4LAM4</accession>
<dbReference type="PANTHER" id="PTHR30590:SF3">
    <property type="entry name" value="HYPOTHETICAL MEMBRANE SPANNING PROTEIN"/>
    <property type="match status" value="1"/>
</dbReference>
<keyword evidence="1" id="KW-0812">Transmembrane</keyword>
<feature type="transmembrane region" description="Helical" evidence="1">
    <location>
        <begin position="68"/>
        <end position="87"/>
    </location>
</feature>
<sequence>MAVERRLVGVDVARALAVLGMLWAHFAPDGTSDGLADGRSSVLFATLAGVSLGLITGGATPVEDRTRARITVALRGVWLIVLGRGLWALGTPIAVILDYYGVLFLLLLPVLFAPRWVLAVVAGVAATAGAALVQAVDADRYAAFVGTNPLLWPSQWLVTGYYPDVVWAAYVAVGLLLARSDLTRRGTRLAMVAGGAAASVVGYGGAAMLRQDATAHSDTTWEVLGSGGVAVTAIGALLVLGSVPAVARVLSPLADAGAMPLTIYTGQLIALAVFLAIPRDDAGAFQYWGLLVGIAAASIVFAVLWRRFVGRGPMEQLMATLTNRSTTGSRPVR</sequence>
<evidence type="ECO:0000256" key="1">
    <source>
        <dbReference type="SAM" id="Phobius"/>
    </source>
</evidence>
<feature type="transmembrane region" description="Helical" evidence="1">
    <location>
        <begin position="261"/>
        <end position="279"/>
    </location>
</feature>
<evidence type="ECO:0000259" key="2">
    <source>
        <dbReference type="Pfam" id="PF04235"/>
    </source>
</evidence>
<dbReference type="EMBL" id="JBHUEA010000003">
    <property type="protein sequence ID" value="MFD1720591.1"/>
    <property type="molecule type" value="Genomic_DNA"/>
</dbReference>
<keyword evidence="1" id="KW-0472">Membrane</keyword>
<dbReference type="Pfam" id="PF04235">
    <property type="entry name" value="DUF418"/>
    <property type="match status" value="1"/>
</dbReference>
<feature type="transmembrane region" description="Helical" evidence="1">
    <location>
        <begin position="285"/>
        <end position="305"/>
    </location>
</feature>
<gene>
    <name evidence="3" type="ORF">ACFSBI_03440</name>
</gene>
<name>A0ABW4LAM4_9MICO</name>
<keyword evidence="4" id="KW-1185">Reference proteome</keyword>
<feature type="transmembrane region" description="Helical" evidence="1">
    <location>
        <begin position="229"/>
        <end position="249"/>
    </location>
</feature>
<dbReference type="InterPro" id="IPR052529">
    <property type="entry name" value="Bact_Transport_Assoc"/>
</dbReference>
<feature type="transmembrane region" description="Helical" evidence="1">
    <location>
        <begin position="38"/>
        <end position="56"/>
    </location>
</feature>
<evidence type="ECO:0000313" key="4">
    <source>
        <dbReference type="Proteomes" id="UP001597347"/>
    </source>
</evidence>
<comment type="caution">
    <text evidence="3">The sequence shown here is derived from an EMBL/GenBank/DDBJ whole genome shotgun (WGS) entry which is preliminary data.</text>
</comment>
<evidence type="ECO:0000313" key="3">
    <source>
        <dbReference type="EMBL" id="MFD1720591.1"/>
    </source>
</evidence>
<protein>
    <submittedName>
        <fullName evidence="3">DUF418 domain-containing protein</fullName>
    </submittedName>
</protein>
<keyword evidence="1" id="KW-1133">Transmembrane helix</keyword>
<dbReference type="PANTHER" id="PTHR30590">
    <property type="entry name" value="INNER MEMBRANE PROTEIN"/>
    <property type="match status" value="1"/>
</dbReference>
<feature type="transmembrane region" description="Helical" evidence="1">
    <location>
        <begin position="116"/>
        <end position="136"/>
    </location>
</feature>